<dbReference type="AlphaFoldDB" id="A0AAN0W4R1"/>
<protein>
    <submittedName>
        <fullName evidence="1">Uncharacterized protein</fullName>
    </submittedName>
</protein>
<organism evidence="1 2">
    <name type="scientific">Bacillus cereus 03BB108</name>
    <dbReference type="NCBI Taxonomy" id="451709"/>
    <lineage>
        <taxon>Bacteria</taxon>
        <taxon>Bacillati</taxon>
        <taxon>Bacillota</taxon>
        <taxon>Bacilli</taxon>
        <taxon>Bacillales</taxon>
        <taxon>Bacillaceae</taxon>
        <taxon>Bacillus</taxon>
        <taxon>Bacillus cereus group</taxon>
    </lineage>
</organism>
<keyword evidence="1" id="KW-0614">Plasmid</keyword>
<gene>
    <name evidence="1" type="ORF">AK40_6086</name>
</gene>
<evidence type="ECO:0000313" key="1">
    <source>
        <dbReference type="EMBL" id="AJI09069.1"/>
    </source>
</evidence>
<proteinExistence type="predicted"/>
<geneLocation type="plasmid" evidence="1 2">
    <name>pBFI_3</name>
</geneLocation>
<evidence type="ECO:0000313" key="2">
    <source>
        <dbReference type="Proteomes" id="UP000031861"/>
    </source>
</evidence>
<reference evidence="1 2" key="1">
    <citation type="journal article" date="2015" name="Genome Announc.">
        <title>Complete genome sequences for 35 biothreat assay-relevant bacillus species.</title>
        <authorList>
            <person name="Johnson S.L."/>
            <person name="Daligault H.E."/>
            <person name="Davenport K.W."/>
            <person name="Jaissle J."/>
            <person name="Frey K.G."/>
            <person name="Ladner J.T."/>
            <person name="Broomall S.M."/>
            <person name="Bishop-Lilly K.A."/>
            <person name="Bruce D.C."/>
            <person name="Gibbons H.S."/>
            <person name="Coyne S.R."/>
            <person name="Lo C.C."/>
            <person name="Meincke L."/>
            <person name="Munk A.C."/>
            <person name="Koroleva G.I."/>
            <person name="Rosenzweig C.N."/>
            <person name="Palacios G.F."/>
            <person name="Redden C.L."/>
            <person name="Minogue T.D."/>
            <person name="Chain P.S."/>
        </authorList>
    </citation>
    <scope>NUCLEOTIDE SEQUENCE [LARGE SCALE GENOMIC DNA]</scope>
    <source>
        <strain evidence="1 2">03BB108</strain>
    </source>
</reference>
<dbReference type="RefSeq" id="WP_001996326.1">
    <property type="nucleotide sequence ID" value="NZ_CP009640.1"/>
</dbReference>
<accession>A0AAN0W4R1</accession>
<sequence>MLNFIFQPSKEKIVKKMLKKHNKIYHIGQVYFDNPPMVDGTIPNANELSYLVANVKLYIFEKGREYKPFQLDLKLRNNSKVHIDNQGFFELEEAELIDENQEEVGKFSVEWENAVDILYPAIHKVIYISGACGVLEETLTIKTKVSRISNKTYITNSINHSEELENEILEKSKGVCRVTDDGYFLAIS</sequence>
<name>A0AAN0W4R1_BACCE</name>
<dbReference type="EMBL" id="CP009640">
    <property type="protein sequence ID" value="AJI09069.1"/>
    <property type="molecule type" value="Genomic_DNA"/>
</dbReference>
<dbReference type="Proteomes" id="UP000031861">
    <property type="component" value="Plasmid pBFI_3"/>
</dbReference>